<evidence type="ECO:0000256" key="1">
    <source>
        <dbReference type="SAM" id="Phobius"/>
    </source>
</evidence>
<dbReference type="Proteomes" id="UP000178226">
    <property type="component" value="Unassembled WGS sequence"/>
</dbReference>
<dbReference type="STRING" id="1802428.A2441_02860"/>
<feature type="transmembrane region" description="Helical" evidence="1">
    <location>
        <begin position="36"/>
        <end position="57"/>
    </location>
</feature>
<keyword evidence="1" id="KW-0812">Transmembrane</keyword>
<comment type="caution">
    <text evidence="2">The sequence shown here is derived from an EMBL/GenBank/DDBJ whole genome shotgun (WGS) entry which is preliminary data.</text>
</comment>
<organism evidence="2 3">
    <name type="scientific">Candidatus Veblenbacteria bacterium RIFOXYC2_FULL_42_11</name>
    <dbReference type="NCBI Taxonomy" id="1802428"/>
    <lineage>
        <taxon>Bacteria</taxon>
        <taxon>Candidatus Vebleniibacteriota</taxon>
    </lineage>
</organism>
<evidence type="ECO:0000313" key="3">
    <source>
        <dbReference type="Proteomes" id="UP000178226"/>
    </source>
</evidence>
<keyword evidence="1" id="KW-1133">Transmembrane helix</keyword>
<protein>
    <submittedName>
        <fullName evidence="2">Uncharacterized protein</fullName>
    </submittedName>
</protein>
<name>A0A1G2QAQ7_9BACT</name>
<gene>
    <name evidence="2" type="ORF">A2441_02860</name>
</gene>
<keyword evidence="1" id="KW-0472">Membrane</keyword>
<sequence length="216" mass="24982">MYTNTMDAELTSQTIKAAENFQIAQSYFSDILNETVVIFSLIVAAIVTILVSLYFLFNWKVSQRQIHSEVDKAIATAKNEILSIIAEFKEQINKEGKESQQRIADDLKKHEQMLTYLRGEICRQMGLFWESEKSYNVAFIWFLRAANYFASSDEESLARTHFNFAVRMLNKVEGGKFSLDPNIVGEYQSMLEGIDDKKYRLEKQMLEDTIKVLLSK</sequence>
<evidence type="ECO:0000313" key="2">
    <source>
        <dbReference type="EMBL" id="OHA57031.1"/>
    </source>
</evidence>
<accession>A0A1G2QAQ7</accession>
<dbReference type="AlphaFoldDB" id="A0A1G2QAQ7"/>
<dbReference type="EMBL" id="MHTE01000014">
    <property type="protein sequence ID" value="OHA57031.1"/>
    <property type="molecule type" value="Genomic_DNA"/>
</dbReference>
<reference evidence="2 3" key="1">
    <citation type="journal article" date="2016" name="Nat. Commun.">
        <title>Thousands of microbial genomes shed light on interconnected biogeochemical processes in an aquifer system.</title>
        <authorList>
            <person name="Anantharaman K."/>
            <person name="Brown C.T."/>
            <person name="Hug L.A."/>
            <person name="Sharon I."/>
            <person name="Castelle C.J."/>
            <person name="Probst A.J."/>
            <person name="Thomas B.C."/>
            <person name="Singh A."/>
            <person name="Wilkins M.J."/>
            <person name="Karaoz U."/>
            <person name="Brodie E.L."/>
            <person name="Williams K.H."/>
            <person name="Hubbard S.S."/>
            <person name="Banfield J.F."/>
        </authorList>
    </citation>
    <scope>NUCLEOTIDE SEQUENCE [LARGE SCALE GENOMIC DNA]</scope>
</reference>
<proteinExistence type="predicted"/>